<keyword evidence="11" id="KW-1185">Reference proteome</keyword>
<evidence type="ECO:0000256" key="3">
    <source>
        <dbReference type="ARBA" id="ARBA00022552"/>
    </source>
</evidence>
<dbReference type="AlphaFoldDB" id="A0A1H1LBN9"/>
<keyword evidence="2" id="KW-0963">Cytoplasm</keyword>
<accession>A0A1H1LBN9</accession>
<comment type="similarity">
    <text evidence="7">Belongs to the methyltransferase superfamily. RlmI family.</text>
</comment>
<evidence type="ECO:0000256" key="7">
    <source>
        <dbReference type="ARBA" id="ARBA00038091"/>
    </source>
</evidence>
<dbReference type="InterPro" id="IPR029063">
    <property type="entry name" value="SAM-dependent_MTases_sf"/>
</dbReference>
<dbReference type="GO" id="GO:0008168">
    <property type="term" value="F:methyltransferase activity"/>
    <property type="evidence" value="ECO:0007669"/>
    <property type="project" value="UniProtKB-KW"/>
</dbReference>
<dbReference type="InterPro" id="IPR015947">
    <property type="entry name" value="PUA-like_sf"/>
</dbReference>
<sequence>MNLPSLRLKSNSDRRLKGGHLWVFSNEVDIAQTPLTALQAGQEVVIETAQGKPLGLATVSPNNLICARLHSRDTSHTLDKPLLVHRFKIALSLREKLFDKPFYRLVYGDSDLLPGLVIDRFGDYFVVQISTPGMEQVREAVVEALAQVFRPAGVLFKNDNAARTQEGLPPYVEVAHGDVPERVELEENGVRFEAPVWYGQKTGWFYDHRMNRARLAPYVDGKRVLDLYSYIGGWGVQAAVFGASEVMCVDSSAPALDLVEHNAQLNGVAEKMTVVEGDVMDALRELKSAGEKFDVVIADPPAFIKKRKDVRNGEAAYRRLNEQAMRMLNKDGILVSASCSMHLAEDSLRDILLASSRHLDRHLVIAERGFQGADHPLHPAIPETGYIKAYFCRVLPV</sequence>
<name>A0A1H1LBN9_9GAMM</name>
<dbReference type="InterPro" id="IPR019614">
    <property type="entry name" value="SAM-dep_methyl-trfase"/>
</dbReference>
<dbReference type="RefSeq" id="WP_093391189.1">
    <property type="nucleotide sequence ID" value="NZ_LT629736.1"/>
</dbReference>
<dbReference type="Pfam" id="PF10672">
    <property type="entry name" value="Methyltrans_SAM"/>
    <property type="match status" value="1"/>
</dbReference>
<dbReference type="InterPro" id="IPR041532">
    <property type="entry name" value="RlmI-like_PUA"/>
</dbReference>
<gene>
    <name evidence="10" type="ORF">SAMN05216421_0117</name>
</gene>
<dbReference type="EMBL" id="LT629736">
    <property type="protein sequence ID" value="SDR71903.1"/>
    <property type="molecule type" value="Genomic_DNA"/>
</dbReference>
<dbReference type="CDD" id="cd02440">
    <property type="entry name" value="AdoMet_MTases"/>
    <property type="match status" value="1"/>
</dbReference>
<dbReference type="SUPFAM" id="SSF53335">
    <property type="entry name" value="S-adenosyl-L-methionine-dependent methyltransferases"/>
    <property type="match status" value="1"/>
</dbReference>
<dbReference type="GO" id="GO:0003723">
    <property type="term" value="F:RNA binding"/>
    <property type="evidence" value="ECO:0007669"/>
    <property type="project" value="InterPro"/>
</dbReference>
<organism evidence="10 11">
    <name type="scientific">Halopseudomonas xinjiangensis</name>
    <dbReference type="NCBI Taxonomy" id="487184"/>
    <lineage>
        <taxon>Bacteria</taxon>
        <taxon>Pseudomonadati</taxon>
        <taxon>Pseudomonadota</taxon>
        <taxon>Gammaproteobacteria</taxon>
        <taxon>Pseudomonadales</taxon>
        <taxon>Pseudomonadaceae</taxon>
        <taxon>Halopseudomonas</taxon>
    </lineage>
</organism>
<dbReference type="STRING" id="487184.SAMN05216421_0117"/>
<dbReference type="GO" id="GO:0006364">
    <property type="term" value="P:rRNA processing"/>
    <property type="evidence" value="ECO:0007669"/>
    <property type="project" value="UniProtKB-KW"/>
</dbReference>
<evidence type="ECO:0000256" key="5">
    <source>
        <dbReference type="ARBA" id="ARBA00022679"/>
    </source>
</evidence>
<comment type="subcellular location">
    <subcellularLocation>
        <location evidence="1">Cytoplasm</location>
    </subcellularLocation>
</comment>
<keyword evidence="3" id="KW-0698">rRNA processing</keyword>
<dbReference type="CDD" id="cd11572">
    <property type="entry name" value="RlmI_M_like"/>
    <property type="match status" value="1"/>
</dbReference>
<dbReference type="PANTHER" id="PTHR42873:SF1">
    <property type="entry name" value="S-ADENOSYLMETHIONINE-DEPENDENT METHYLTRANSFERASE DOMAIN-CONTAINING PROTEIN"/>
    <property type="match status" value="1"/>
</dbReference>
<reference evidence="11" key="1">
    <citation type="submission" date="2016-10" db="EMBL/GenBank/DDBJ databases">
        <authorList>
            <person name="Varghese N."/>
            <person name="Submissions S."/>
        </authorList>
    </citation>
    <scope>NUCLEOTIDE SEQUENCE [LARGE SCALE GENOMIC DNA]</scope>
    <source>
        <strain evidence="11">NRRL B-51270</strain>
    </source>
</reference>
<evidence type="ECO:0000313" key="11">
    <source>
        <dbReference type="Proteomes" id="UP000243207"/>
    </source>
</evidence>
<dbReference type="OrthoDB" id="9805492at2"/>
<dbReference type="GO" id="GO:0032259">
    <property type="term" value="P:methylation"/>
    <property type="evidence" value="ECO:0007669"/>
    <property type="project" value="UniProtKB-KW"/>
</dbReference>
<feature type="domain" description="RlmI-like PUA" evidence="9">
    <location>
        <begin position="6"/>
        <end position="72"/>
    </location>
</feature>
<dbReference type="GO" id="GO:0005737">
    <property type="term" value="C:cytoplasm"/>
    <property type="evidence" value="ECO:0007669"/>
    <property type="project" value="UniProtKB-SubCell"/>
</dbReference>
<dbReference type="Gene3D" id="3.40.50.150">
    <property type="entry name" value="Vaccinia Virus protein VP39"/>
    <property type="match status" value="1"/>
</dbReference>
<evidence type="ECO:0000259" key="9">
    <source>
        <dbReference type="Pfam" id="PF17785"/>
    </source>
</evidence>
<feature type="domain" description="S-adenosylmethionine-dependent methyltransferase" evidence="8">
    <location>
        <begin position="176"/>
        <end position="339"/>
    </location>
</feature>
<protein>
    <submittedName>
        <fullName evidence="10">SAM-dependent methyltransferase</fullName>
    </submittedName>
</protein>
<dbReference type="SUPFAM" id="SSF88697">
    <property type="entry name" value="PUA domain-like"/>
    <property type="match status" value="1"/>
</dbReference>
<evidence type="ECO:0000256" key="2">
    <source>
        <dbReference type="ARBA" id="ARBA00022490"/>
    </source>
</evidence>
<evidence type="ECO:0000259" key="8">
    <source>
        <dbReference type="Pfam" id="PF10672"/>
    </source>
</evidence>
<evidence type="ECO:0000256" key="4">
    <source>
        <dbReference type="ARBA" id="ARBA00022603"/>
    </source>
</evidence>
<dbReference type="Gene3D" id="2.30.130.10">
    <property type="entry name" value="PUA domain"/>
    <property type="match status" value="1"/>
</dbReference>
<dbReference type="Pfam" id="PF17785">
    <property type="entry name" value="PUA_3"/>
    <property type="match status" value="1"/>
</dbReference>
<keyword evidence="4 10" id="KW-0489">Methyltransferase</keyword>
<evidence type="ECO:0000256" key="6">
    <source>
        <dbReference type="ARBA" id="ARBA00022691"/>
    </source>
</evidence>
<dbReference type="PANTHER" id="PTHR42873">
    <property type="entry name" value="RIBOSOMAL RNA LARGE SUBUNIT METHYLTRANSFERASE"/>
    <property type="match status" value="1"/>
</dbReference>
<dbReference type="Proteomes" id="UP000243207">
    <property type="component" value="Chromosome I"/>
</dbReference>
<dbReference type="InterPro" id="IPR036974">
    <property type="entry name" value="PUA_sf"/>
</dbReference>
<keyword evidence="5 10" id="KW-0808">Transferase</keyword>
<evidence type="ECO:0000313" key="10">
    <source>
        <dbReference type="EMBL" id="SDR71903.1"/>
    </source>
</evidence>
<keyword evidence="6" id="KW-0949">S-adenosyl-L-methionine</keyword>
<proteinExistence type="inferred from homology"/>
<evidence type="ECO:0000256" key="1">
    <source>
        <dbReference type="ARBA" id="ARBA00004496"/>
    </source>
</evidence>
<dbReference type="PROSITE" id="PS50890">
    <property type="entry name" value="PUA"/>
    <property type="match status" value="1"/>
</dbReference>
<dbReference type="Gene3D" id="3.30.750.80">
    <property type="entry name" value="RNA methyltransferase domain (HRMD) like"/>
    <property type="match status" value="1"/>
</dbReference>